<gene>
    <name evidence="1" type="primary">Nfu_g_1_002499</name>
</gene>
<evidence type="ECO:0000313" key="1">
    <source>
        <dbReference type="EMBL" id="SBP05271.1"/>
    </source>
</evidence>
<sequence length="80" mass="8312">LASGEKILCFLHAGVRLGGDGLAGHVLGQPAHHRQLHGPACVEGPAPLRAPLLCVAVFCFNRTEHHLHHGGGALPGHLLP</sequence>
<dbReference type="EMBL" id="HADW01003871">
    <property type="protein sequence ID" value="SBP05271.1"/>
    <property type="molecule type" value="Transcribed_RNA"/>
</dbReference>
<organism evidence="1">
    <name type="scientific">Iconisemion striatum</name>
    <dbReference type="NCBI Taxonomy" id="60296"/>
    <lineage>
        <taxon>Eukaryota</taxon>
        <taxon>Metazoa</taxon>
        <taxon>Chordata</taxon>
        <taxon>Craniata</taxon>
        <taxon>Vertebrata</taxon>
        <taxon>Euteleostomi</taxon>
        <taxon>Actinopterygii</taxon>
        <taxon>Neopterygii</taxon>
        <taxon>Teleostei</taxon>
        <taxon>Neoteleostei</taxon>
        <taxon>Acanthomorphata</taxon>
        <taxon>Ovalentaria</taxon>
        <taxon>Atherinomorphae</taxon>
        <taxon>Cyprinodontiformes</taxon>
        <taxon>Nothobranchiidae</taxon>
        <taxon>Iconisemion</taxon>
    </lineage>
</organism>
<accession>A0A1A7WI61</accession>
<dbReference type="AlphaFoldDB" id="A0A1A7WI61"/>
<reference evidence="1" key="1">
    <citation type="submission" date="2016-05" db="EMBL/GenBank/DDBJ databases">
        <authorList>
            <person name="Lavstsen T."/>
            <person name="Jespersen J.S."/>
        </authorList>
    </citation>
    <scope>NUCLEOTIDE SEQUENCE</scope>
    <source>
        <tissue evidence="1">Brain</tissue>
    </source>
</reference>
<feature type="non-terminal residue" evidence="1">
    <location>
        <position position="80"/>
    </location>
</feature>
<name>A0A1A7WI61_9TELE</name>
<protein>
    <submittedName>
        <fullName evidence="1">Uncharacterized protein</fullName>
    </submittedName>
</protein>
<feature type="non-terminal residue" evidence="1">
    <location>
        <position position="1"/>
    </location>
</feature>
<proteinExistence type="predicted"/>
<reference evidence="1" key="2">
    <citation type="submission" date="2016-06" db="EMBL/GenBank/DDBJ databases">
        <title>The genome of a short-lived fish provides insights into sex chromosome evolution and the genetic control of aging.</title>
        <authorList>
            <person name="Reichwald K."/>
            <person name="Felder M."/>
            <person name="Petzold A."/>
            <person name="Koch P."/>
            <person name="Groth M."/>
            <person name="Platzer M."/>
        </authorList>
    </citation>
    <scope>NUCLEOTIDE SEQUENCE</scope>
    <source>
        <tissue evidence="1">Brain</tissue>
    </source>
</reference>